<evidence type="ECO:0000256" key="1">
    <source>
        <dbReference type="ARBA" id="ARBA00004651"/>
    </source>
</evidence>
<proteinExistence type="predicted"/>
<evidence type="ECO:0000256" key="2">
    <source>
        <dbReference type="ARBA" id="ARBA00022448"/>
    </source>
</evidence>
<dbReference type="InterPro" id="IPR051125">
    <property type="entry name" value="ABC-4/HrtB_transporter"/>
</dbReference>
<protein>
    <submittedName>
        <fullName evidence="11">FtsX-like permease family protein</fullName>
    </submittedName>
</protein>
<feature type="domain" description="ABC3 transporter permease C-terminal" evidence="9">
    <location>
        <begin position="300"/>
        <end position="412"/>
    </location>
</feature>
<comment type="subcellular location">
    <subcellularLocation>
        <location evidence="1">Cell membrane</location>
        <topology evidence="1">Multi-pass membrane protein</topology>
    </subcellularLocation>
</comment>
<evidence type="ECO:0000256" key="3">
    <source>
        <dbReference type="ARBA" id="ARBA00022475"/>
    </source>
</evidence>
<dbReference type="Pfam" id="PF12704">
    <property type="entry name" value="MacB_PCD"/>
    <property type="match status" value="1"/>
</dbReference>
<dbReference type="InterPro" id="IPR003838">
    <property type="entry name" value="ABC3_permease_C"/>
</dbReference>
<keyword evidence="4 8" id="KW-0812">Transmembrane</keyword>
<gene>
    <name evidence="11" type="ORF">NEA10_07220</name>
</gene>
<feature type="transmembrane region" description="Helical" evidence="8">
    <location>
        <begin position="292"/>
        <end position="319"/>
    </location>
</feature>
<dbReference type="InterPro" id="IPR005891">
    <property type="entry name" value="DevC"/>
</dbReference>
<dbReference type="Pfam" id="PF02687">
    <property type="entry name" value="FtsX"/>
    <property type="match status" value="1"/>
</dbReference>
<keyword evidence="2" id="KW-0813">Transport</keyword>
<accession>A0ABY5AWA9</accession>
<feature type="domain" description="MacB-like periplasmic core" evidence="10">
    <location>
        <begin position="18"/>
        <end position="265"/>
    </location>
</feature>
<evidence type="ECO:0000256" key="5">
    <source>
        <dbReference type="ARBA" id="ARBA00022989"/>
    </source>
</evidence>
<dbReference type="PANTHER" id="PTHR43738:SF1">
    <property type="entry name" value="HEMIN TRANSPORT SYSTEM PERMEASE PROTEIN HRTB-RELATED"/>
    <property type="match status" value="1"/>
</dbReference>
<feature type="region of interest" description="Disordered" evidence="7">
    <location>
        <begin position="220"/>
        <end position="240"/>
    </location>
</feature>
<dbReference type="PANTHER" id="PTHR43738">
    <property type="entry name" value="ABC TRANSPORTER, MEMBRANE PROTEIN"/>
    <property type="match status" value="1"/>
</dbReference>
<dbReference type="PIRSF" id="PIRSF031773">
    <property type="entry name" value="DevC"/>
    <property type="match status" value="1"/>
</dbReference>
<evidence type="ECO:0000313" key="12">
    <source>
        <dbReference type="Proteomes" id="UP001056708"/>
    </source>
</evidence>
<evidence type="ECO:0000256" key="8">
    <source>
        <dbReference type="SAM" id="Phobius"/>
    </source>
</evidence>
<keyword evidence="5 8" id="KW-1133">Transmembrane helix</keyword>
<organism evidence="11 12">
    <name type="scientific">Phormidium yuhuli AB48</name>
    <dbReference type="NCBI Taxonomy" id="2940671"/>
    <lineage>
        <taxon>Bacteria</taxon>
        <taxon>Bacillati</taxon>
        <taxon>Cyanobacteriota</taxon>
        <taxon>Cyanophyceae</taxon>
        <taxon>Oscillatoriophycideae</taxon>
        <taxon>Oscillatoriales</taxon>
        <taxon>Oscillatoriaceae</taxon>
        <taxon>Phormidium</taxon>
        <taxon>Phormidium yuhuli</taxon>
    </lineage>
</organism>
<evidence type="ECO:0000313" key="11">
    <source>
        <dbReference type="EMBL" id="USR92499.1"/>
    </source>
</evidence>
<feature type="transmembrane region" description="Helical" evidence="8">
    <location>
        <begin position="376"/>
        <end position="404"/>
    </location>
</feature>
<keyword evidence="6 8" id="KW-0472">Membrane</keyword>
<dbReference type="RefSeq" id="WP_252664654.1">
    <property type="nucleotide sequence ID" value="NZ_CP098611.1"/>
</dbReference>
<evidence type="ECO:0000256" key="6">
    <source>
        <dbReference type="ARBA" id="ARBA00023136"/>
    </source>
</evidence>
<name>A0ABY5AWA9_9CYAN</name>
<dbReference type="EMBL" id="CP098611">
    <property type="protein sequence ID" value="USR92499.1"/>
    <property type="molecule type" value="Genomic_DNA"/>
</dbReference>
<evidence type="ECO:0000259" key="10">
    <source>
        <dbReference type="Pfam" id="PF12704"/>
    </source>
</evidence>
<evidence type="ECO:0000256" key="4">
    <source>
        <dbReference type="ARBA" id="ARBA00022692"/>
    </source>
</evidence>
<feature type="transmembrane region" description="Helical" evidence="8">
    <location>
        <begin position="339"/>
        <end position="364"/>
    </location>
</feature>
<evidence type="ECO:0000259" key="9">
    <source>
        <dbReference type="Pfam" id="PF02687"/>
    </source>
</evidence>
<reference evidence="11" key="1">
    <citation type="submission" date="2022-06" db="EMBL/GenBank/DDBJ databases">
        <title>Genome sequence of Phormidium yuhuli AB48 isolated from an industrial photobioreactor environment.</title>
        <authorList>
            <person name="Qiu Y."/>
            <person name="Noonan A.J.C."/>
            <person name="Dofher K."/>
            <person name="Koch M."/>
            <person name="Kieft B."/>
            <person name="Lin X."/>
            <person name="Ziels R.M."/>
            <person name="Hallam S.J."/>
        </authorList>
    </citation>
    <scope>NUCLEOTIDE SEQUENCE</scope>
    <source>
        <strain evidence="11">AB48</strain>
    </source>
</reference>
<keyword evidence="12" id="KW-1185">Reference proteome</keyword>
<dbReference type="Proteomes" id="UP001056708">
    <property type="component" value="Chromosome"/>
</dbReference>
<dbReference type="InterPro" id="IPR025857">
    <property type="entry name" value="MacB_PCD"/>
</dbReference>
<feature type="transmembrane region" description="Helical" evidence="8">
    <location>
        <begin position="16"/>
        <end position="37"/>
    </location>
</feature>
<keyword evidence="3" id="KW-1003">Cell membrane</keyword>
<sequence length="418" mass="44856">MASLARKNLLEDIPRFLIAQAGIVFAVTLVTVQMGIFRGFLKSTALIPEESRADIWVSSEEMVYFELTPSLPVELLFQAREVEGVALAEPLLLPPGQWNGPGGTIAPLRLIGFDPGGELFTPWNISQGSLAQLQTPYTVIVDDSQLDALNLEGIGDRGTINSLPAELVGITEGTQSIASSVFVFTSLETANTYATTGIGTSVNCQVDGDGNMACTNTYQREPRTSTEPIDSPPTPSPLRRSDALTHILIRAEAGEDLQVLKERLDEALPGTQALTRQELAQRTRDYWQNRTGIGFVLGFGAALGVVVGIAIVGQILYSSVSDRLKEFGTLKAMGASDWVLYRVIIEQALWMAVLGYLPGMALCLGLSQWVSSSMGIIILITPGSAAGIFLLTTAMCVGSGFFAIQKVTRVDPAIVFKA</sequence>
<evidence type="ECO:0000256" key="7">
    <source>
        <dbReference type="SAM" id="MobiDB-lite"/>
    </source>
</evidence>